<dbReference type="EMBL" id="CP073078">
    <property type="protein sequence ID" value="QUD90256.1"/>
    <property type="molecule type" value="Genomic_DNA"/>
</dbReference>
<name>A0A975IYA7_9CAUL</name>
<dbReference type="Gene3D" id="3.30.450.40">
    <property type="match status" value="1"/>
</dbReference>
<evidence type="ECO:0000259" key="3">
    <source>
        <dbReference type="PROSITE" id="PS51078"/>
    </source>
</evidence>
<reference evidence="4" key="1">
    <citation type="submission" date="2021-04" db="EMBL/GenBank/DDBJ databases">
        <title>The complete genome sequence of Caulobacter sp. S6.</title>
        <authorList>
            <person name="Tang Y."/>
            <person name="Ouyang W."/>
            <person name="Liu Q."/>
            <person name="Huang B."/>
            <person name="Guo Z."/>
            <person name="Lei P."/>
        </authorList>
    </citation>
    <scope>NUCLEOTIDE SEQUENCE</scope>
    <source>
        <strain evidence="4">S6</strain>
    </source>
</reference>
<protein>
    <submittedName>
        <fullName evidence="4">IclR family transcriptional regulator</fullName>
    </submittedName>
</protein>
<evidence type="ECO:0000313" key="5">
    <source>
        <dbReference type="Proteomes" id="UP000676409"/>
    </source>
</evidence>
<keyword evidence="2" id="KW-0804">Transcription</keyword>
<dbReference type="GO" id="GO:0003677">
    <property type="term" value="F:DNA binding"/>
    <property type="evidence" value="ECO:0007669"/>
    <property type="project" value="TreeGrafter"/>
</dbReference>
<proteinExistence type="predicted"/>
<dbReference type="InterPro" id="IPR036390">
    <property type="entry name" value="WH_DNA-bd_sf"/>
</dbReference>
<dbReference type="AlphaFoldDB" id="A0A975IYA7"/>
<dbReference type="RefSeq" id="WP_211940307.1">
    <property type="nucleotide sequence ID" value="NZ_CP073078.1"/>
</dbReference>
<dbReference type="SUPFAM" id="SSF55781">
    <property type="entry name" value="GAF domain-like"/>
    <property type="match status" value="1"/>
</dbReference>
<organism evidence="4 5">
    <name type="scientific">Phenylobacterium montanum</name>
    <dbReference type="NCBI Taxonomy" id="2823693"/>
    <lineage>
        <taxon>Bacteria</taxon>
        <taxon>Pseudomonadati</taxon>
        <taxon>Pseudomonadota</taxon>
        <taxon>Alphaproteobacteria</taxon>
        <taxon>Caulobacterales</taxon>
        <taxon>Caulobacteraceae</taxon>
        <taxon>Phenylobacterium</taxon>
    </lineage>
</organism>
<evidence type="ECO:0000256" key="2">
    <source>
        <dbReference type="ARBA" id="ARBA00023163"/>
    </source>
</evidence>
<keyword evidence="1" id="KW-0805">Transcription regulation</keyword>
<evidence type="ECO:0000256" key="1">
    <source>
        <dbReference type="ARBA" id="ARBA00023015"/>
    </source>
</evidence>
<dbReference type="GO" id="GO:0003700">
    <property type="term" value="F:DNA-binding transcription factor activity"/>
    <property type="evidence" value="ECO:0007669"/>
    <property type="project" value="TreeGrafter"/>
</dbReference>
<keyword evidence="5" id="KW-1185">Reference proteome</keyword>
<dbReference type="Gene3D" id="1.10.10.10">
    <property type="entry name" value="Winged helix-like DNA-binding domain superfamily/Winged helix DNA-binding domain"/>
    <property type="match status" value="1"/>
</dbReference>
<dbReference type="PROSITE" id="PS51078">
    <property type="entry name" value="ICLR_ED"/>
    <property type="match status" value="1"/>
</dbReference>
<dbReference type="InterPro" id="IPR050707">
    <property type="entry name" value="HTH_MetabolicPath_Reg"/>
</dbReference>
<dbReference type="Pfam" id="PF01614">
    <property type="entry name" value="IclR_C"/>
    <property type="match status" value="1"/>
</dbReference>
<dbReference type="SUPFAM" id="SSF46785">
    <property type="entry name" value="Winged helix' DNA-binding domain"/>
    <property type="match status" value="1"/>
</dbReference>
<feature type="domain" description="IclR-ED" evidence="3">
    <location>
        <begin position="57"/>
        <end position="243"/>
    </location>
</feature>
<dbReference type="Proteomes" id="UP000676409">
    <property type="component" value="Chromosome"/>
</dbReference>
<dbReference type="PANTHER" id="PTHR30136">
    <property type="entry name" value="HELIX-TURN-HELIX TRANSCRIPTIONAL REGULATOR, ICLR FAMILY"/>
    <property type="match status" value="1"/>
</dbReference>
<dbReference type="GO" id="GO:0045892">
    <property type="term" value="P:negative regulation of DNA-templated transcription"/>
    <property type="evidence" value="ECO:0007669"/>
    <property type="project" value="TreeGrafter"/>
</dbReference>
<gene>
    <name evidence="4" type="ORF">KCG34_10520</name>
</gene>
<evidence type="ECO:0000313" key="4">
    <source>
        <dbReference type="EMBL" id="QUD90256.1"/>
    </source>
</evidence>
<sequence>MLAVLGLFSIERPVWTAEEAADVLSVSLSSAYRYFALLGEAGLVTTIATGRYTLGPSISQWDRQIQLTDPLLTAARPVMQDLVGYAPPGSAVLLCRYFGDRVLCVFNVFSEGPQSLVSYERGRPMPLFRGATSKAILANLPHRALRRLQEEHAGEIAAAGLGEDWPTFRTNLAALRKAGAVVTRQEVDRDRVGIAAPILKDDRHALGSLSFVVRDSTTDASQIRRLSAIVIAAAGDIEAALRNPEQAQSPAAARA</sequence>
<dbReference type="KEGG" id="caul:KCG34_10520"/>
<dbReference type="InterPro" id="IPR014757">
    <property type="entry name" value="Tscrpt_reg_IclR_C"/>
</dbReference>
<dbReference type="InterPro" id="IPR036388">
    <property type="entry name" value="WH-like_DNA-bd_sf"/>
</dbReference>
<dbReference type="InterPro" id="IPR029016">
    <property type="entry name" value="GAF-like_dom_sf"/>
</dbReference>
<accession>A0A975IYA7</accession>
<dbReference type="PANTHER" id="PTHR30136:SF24">
    <property type="entry name" value="HTH-TYPE TRANSCRIPTIONAL REPRESSOR ALLR"/>
    <property type="match status" value="1"/>
</dbReference>